<feature type="transmembrane region" description="Helical" evidence="8">
    <location>
        <begin position="67"/>
        <end position="94"/>
    </location>
</feature>
<dbReference type="GO" id="GO:0043190">
    <property type="term" value="C:ATP-binding cassette (ABC) transporter complex"/>
    <property type="evidence" value="ECO:0007669"/>
    <property type="project" value="InterPro"/>
</dbReference>
<comment type="caution">
    <text evidence="10">The sequence shown here is derived from an EMBL/GenBank/DDBJ whole genome shotgun (WGS) entry which is preliminary data.</text>
</comment>
<dbReference type="CDD" id="cd13610">
    <property type="entry name" value="PBP2_ChoS"/>
    <property type="match status" value="1"/>
</dbReference>
<comment type="subcellular location">
    <subcellularLocation>
        <location evidence="8">Cell membrane</location>
        <topology evidence="8">Multi-pass membrane protein</topology>
    </subcellularLocation>
    <subcellularLocation>
        <location evidence="1">Membrane</location>
        <topology evidence="1">Multi-pass membrane protein</topology>
    </subcellularLocation>
</comment>
<evidence type="ECO:0000256" key="4">
    <source>
        <dbReference type="ARBA" id="ARBA00022989"/>
    </source>
</evidence>
<dbReference type="Proteomes" id="UP000051804">
    <property type="component" value="Unassembled WGS sequence"/>
</dbReference>
<gene>
    <name evidence="10" type="ORF">FD02_GL000539</name>
</gene>
<keyword evidence="11" id="KW-1185">Reference proteome</keyword>
<name>A0A0R1JUQ7_9LACO</name>
<dbReference type="PATRIC" id="fig|1291734.4.peg.554"/>
<dbReference type="EMBL" id="AZDJ01000032">
    <property type="protein sequence ID" value="KRK70471.1"/>
    <property type="molecule type" value="Genomic_DNA"/>
</dbReference>
<dbReference type="AlphaFoldDB" id="A0A0R1JUQ7"/>
<feature type="transmembrane region" description="Helical" evidence="8">
    <location>
        <begin position="23"/>
        <end position="46"/>
    </location>
</feature>
<dbReference type="Gene3D" id="1.10.3720.10">
    <property type="entry name" value="MetI-like"/>
    <property type="match status" value="1"/>
</dbReference>
<dbReference type="Gene3D" id="3.40.190.10">
    <property type="entry name" value="Periplasmic binding protein-like II"/>
    <property type="match status" value="1"/>
</dbReference>
<dbReference type="SUPFAM" id="SSF161098">
    <property type="entry name" value="MetI-like"/>
    <property type="match status" value="1"/>
</dbReference>
<evidence type="ECO:0000256" key="5">
    <source>
        <dbReference type="ARBA" id="ARBA00023136"/>
    </source>
</evidence>
<protein>
    <submittedName>
        <fullName evidence="10">Glycine betaine carnitine choline ABC transporter substrate-binding and permease</fullName>
    </submittedName>
</protein>
<evidence type="ECO:0000256" key="7">
    <source>
        <dbReference type="ARBA" id="ARBA00035652"/>
    </source>
</evidence>
<feature type="transmembrane region" description="Helical" evidence="8">
    <location>
        <begin position="208"/>
        <end position="229"/>
    </location>
</feature>
<accession>A0A0R1JUQ7</accession>
<proteinExistence type="inferred from homology"/>
<evidence type="ECO:0000256" key="8">
    <source>
        <dbReference type="RuleBase" id="RU363032"/>
    </source>
</evidence>
<dbReference type="InterPro" id="IPR000515">
    <property type="entry name" value="MetI-like"/>
</dbReference>
<evidence type="ECO:0000256" key="2">
    <source>
        <dbReference type="ARBA" id="ARBA00022448"/>
    </source>
</evidence>
<keyword evidence="5 8" id="KW-0472">Membrane</keyword>
<dbReference type="GO" id="GO:0031460">
    <property type="term" value="P:glycine betaine transport"/>
    <property type="evidence" value="ECO:0007669"/>
    <property type="project" value="TreeGrafter"/>
</dbReference>
<comment type="similarity">
    <text evidence="7">In the N-terminal section; belongs to the binding-protein-dependent transport system permease family.</text>
</comment>
<evidence type="ECO:0000256" key="3">
    <source>
        <dbReference type="ARBA" id="ARBA00022692"/>
    </source>
</evidence>
<dbReference type="PANTHER" id="PTHR30177:SF4">
    <property type="entry name" value="OSMOPROTECTANT IMPORT PERMEASE PROTEIN OSMW"/>
    <property type="match status" value="1"/>
</dbReference>
<evidence type="ECO:0000313" key="10">
    <source>
        <dbReference type="EMBL" id="KRK70471.1"/>
    </source>
</evidence>
<dbReference type="InterPro" id="IPR051204">
    <property type="entry name" value="ABC_transp_perm/SBD"/>
</dbReference>
<reference evidence="10 11" key="1">
    <citation type="journal article" date="2015" name="Genome Announc.">
        <title>Expanding the biotechnology potential of lactobacilli through comparative genomics of 213 strains and associated genera.</title>
        <authorList>
            <person name="Sun Z."/>
            <person name="Harris H.M."/>
            <person name="McCann A."/>
            <person name="Guo C."/>
            <person name="Argimon S."/>
            <person name="Zhang W."/>
            <person name="Yang X."/>
            <person name="Jeffery I.B."/>
            <person name="Cooney J.C."/>
            <person name="Kagawa T.F."/>
            <person name="Liu W."/>
            <person name="Song Y."/>
            <person name="Salvetti E."/>
            <person name="Wrobel A."/>
            <person name="Rasinkangas P."/>
            <person name="Parkhill J."/>
            <person name="Rea M.C."/>
            <person name="O'Sullivan O."/>
            <person name="Ritari J."/>
            <person name="Douillard F.P."/>
            <person name="Paul Ross R."/>
            <person name="Yang R."/>
            <person name="Briner A.E."/>
            <person name="Felis G.E."/>
            <person name="de Vos W.M."/>
            <person name="Barrangou R."/>
            <person name="Klaenhammer T.R."/>
            <person name="Caufield P.W."/>
            <person name="Cui Y."/>
            <person name="Zhang H."/>
            <person name="O'Toole P.W."/>
        </authorList>
    </citation>
    <scope>NUCLEOTIDE SEQUENCE [LARGE SCALE GENOMIC DNA]</scope>
    <source>
        <strain evidence="10 11">JCM 17158</strain>
    </source>
</reference>
<dbReference type="PANTHER" id="PTHR30177">
    <property type="entry name" value="GLYCINE BETAINE/L-PROLINE TRANSPORT SYSTEM PERMEASE PROTEIN PROW"/>
    <property type="match status" value="1"/>
</dbReference>
<keyword evidence="2 8" id="KW-0813">Transport</keyword>
<dbReference type="RefSeq" id="WP_056952094.1">
    <property type="nucleotide sequence ID" value="NZ_AZDJ01000032.1"/>
</dbReference>
<dbReference type="OrthoDB" id="9801163at2"/>
<evidence type="ECO:0000259" key="9">
    <source>
        <dbReference type="PROSITE" id="PS50928"/>
    </source>
</evidence>
<dbReference type="CDD" id="cd06261">
    <property type="entry name" value="TM_PBP2"/>
    <property type="match status" value="1"/>
</dbReference>
<feature type="transmembrane region" description="Helical" evidence="8">
    <location>
        <begin position="178"/>
        <end position="201"/>
    </location>
</feature>
<sequence length="510" mass="55270">MQTIWQTFLARRSDLWVALGQHLQISLIALIIAVVIAVPLAIWVQPHKRIANVLLQVTGVLQTIPSLALLGLLIPFVGIGNVPAIIALVVYALLPIFQNTYVGLADIDPAYREAERAFGMPRYLQLLRVELPLALPVIIGGIRTATVMIIGTATLAALIGAGGLGTFILLGINRNDPALTLIGAIASAALALVFSAGLAVVQRLKWRQLGWLAAILVVLGGGAAGYHAWQQPKEEIVVAGKLGSEPEILINMYKQLIEQADPNVTVTLKPNFGQTSFLFSALKSGKVDLYPEFTGTVVTALAKPSQAQQRQIDAGADSYPIAKALLAKSGLTMLKPMQYNNTYALVVKQSFAKAHGLTTISDLTKLGRTRAGFDLEFNDRADGYKGLKQAYGLNLAVSTLDASLRYQAIVKGQVVVTDGYSTDAQLRQYHLVALRDDKRVFATYRGAPVMKAKFAKAHPRLVRALNRLAGRISEKQMQEMNYEVGVKQESAAKVAKAYLQQHGLLEARHE</sequence>
<organism evidence="10 11">
    <name type="scientific">Lacticaseibacillus nasuensis JCM 17158</name>
    <dbReference type="NCBI Taxonomy" id="1291734"/>
    <lineage>
        <taxon>Bacteria</taxon>
        <taxon>Bacillati</taxon>
        <taxon>Bacillota</taxon>
        <taxon>Bacilli</taxon>
        <taxon>Lactobacillales</taxon>
        <taxon>Lactobacillaceae</taxon>
        <taxon>Lacticaseibacillus</taxon>
    </lineage>
</organism>
<comment type="similarity">
    <text evidence="6">In the C-terminal section; belongs to the OsmX family.</text>
</comment>
<dbReference type="InterPro" id="IPR058089">
    <property type="entry name" value="EgtUBC_SBD"/>
</dbReference>
<dbReference type="FunFam" id="1.10.3720.10:FF:000001">
    <property type="entry name" value="Glycine betaine ABC transporter, permease"/>
    <property type="match status" value="1"/>
</dbReference>
<evidence type="ECO:0000256" key="1">
    <source>
        <dbReference type="ARBA" id="ARBA00004141"/>
    </source>
</evidence>
<dbReference type="STRING" id="1291734.FD02_GL000539"/>
<dbReference type="InterPro" id="IPR035906">
    <property type="entry name" value="MetI-like_sf"/>
</dbReference>
<dbReference type="Pfam" id="PF04069">
    <property type="entry name" value="OpuAC"/>
    <property type="match status" value="1"/>
</dbReference>
<evidence type="ECO:0000256" key="6">
    <source>
        <dbReference type="ARBA" id="ARBA00035642"/>
    </source>
</evidence>
<feature type="domain" description="ABC transmembrane type-1" evidence="9">
    <location>
        <begin position="19"/>
        <end position="200"/>
    </location>
</feature>
<dbReference type="Gene3D" id="3.40.190.120">
    <property type="entry name" value="Osmoprotection protein (prox), domain 2"/>
    <property type="match status" value="1"/>
</dbReference>
<keyword evidence="4 8" id="KW-1133">Transmembrane helix</keyword>
<feature type="transmembrane region" description="Helical" evidence="8">
    <location>
        <begin position="149"/>
        <end position="172"/>
    </location>
</feature>
<comment type="similarity">
    <text evidence="8">Belongs to the binding-protein-dependent transport system permease family.</text>
</comment>
<dbReference type="GO" id="GO:0022857">
    <property type="term" value="F:transmembrane transporter activity"/>
    <property type="evidence" value="ECO:0007669"/>
    <property type="project" value="InterPro"/>
</dbReference>
<dbReference type="SUPFAM" id="SSF53850">
    <property type="entry name" value="Periplasmic binding protein-like II"/>
    <property type="match status" value="1"/>
</dbReference>
<dbReference type="Pfam" id="PF00528">
    <property type="entry name" value="BPD_transp_1"/>
    <property type="match status" value="1"/>
</dbReference>
<evidence type="ECO:0000313" key="11">
    <source>
        <dbReference type="Proteomes" id="UP000051804"/>
    </source>
</evidence>
<keyword evidence="3 8" id="KW-0812">Transmembrane</keyword>
<dbReference type="PROSITE" id="PS50928">
    <property type="entry name" value="ABC_TM1"/>
    <property type="match status" value="1"/>
</dbReference>
<dbReference type="InterPro" id="IPR007210">
    <property type="entry name" value="ABC_Gly_betaine_transp_sub-bd"/>
</dbReference>